<accession>A0ABT6R889</accession>
<dbReference type="InterPro" id="IPR032508">
    <property type="entry name" value="FecR_C"/>
</dbReference>
<dbReference type="Pfam" id="PF16344">
    <property type="entry name" value="FecR_C"/>
    <property type="match status" value="1"/>
</dbReference>
<protein>
    <submittedName>
        <fullName evidence="3">FecR family protein</fullName>
    </submittedName>
</protein>
<sequence length="258" mass="28855">MFSKFFTAFLLTGFVVASCHNTHKEKEEDKSKLEEKEWKPAGSLKNYKCVLGARKIITLPDGTTVTLGSSSTITVPDDFNKLSREIGLIGNALIEVVKDSSKPFIIHTRHLQNTTTGGTYWIIAPASSEGETVEVVSGTLHANKAYPSQFNEPEILKAGEMVMINHTIDLMEKETFDTTEINKWKSNVLVFNNATVSEFAKELENWFGISVTLNGDFSKLPPITYTFTQATLQQILETINKSHNIKYSLEEESLVLKK</sequence>
<dbReference type="PROSITE" id="PS51257">
    <property type="entry name" value="PROKAR_LIPOPROTEIN"/>
    <property type="match status" value="1"/>
</dbReference>
<dbReference type="PANTHER" id="PTHR30273">
    <property type="entry name" value="PERIPLASMIC SIGNAL SENSOR AND SIGMA FACTOR ACTIVATOR FECR-RELATED"/>
    <property type="match status" value="1"/>
</dbReference>
<dbReference type="Gene3D" id="2.60.120.1440">
    <property type="match status" value="1"/>
</dbReference>
<dbReference type="Gene3D" id="3.55.50.30">
    <property type="match status" value="1"/>
</dbReference>
<proteinExistence type="predicted"/>
<keyword evidence="4" id="KW-1185">Reference proteome</keyword>
<evidence type="ECO:0000259" key="2">
    <source>
        <dbReference type="Pfam" id="PF16344"/>
    </source>
</evidence>
<organism evidence="3 4">
    <name type="scientific">Pinibacter soli</name>
    <dbReference type="NCBI Taxonomy" id="3044211"/>
    <lineage>
        <taxon>Bacteria</taxon>
        <taxon>Pseudomonadati</taxon>
        <taxon>Bacteroidota</taxon>
        <taxon>Chitinophagia</taxon>
        <taxon>Chitinophagales</taxon>
        <taxon>Chitinophagaceae</taxon>
        <taxon>Pinibacter</taxon>
    </lineage>
</organism>
<feature type="domain" description="Protein FecR C-terminal" evidence="2">
    <location>
        <begin position="189"/>
        <end position="253"/>
    </location>
</feature>
<gene>
    <name evidence="3" type="ORF">QJ048_03280</name>
</gene>
<comment type="caution">
    <text evidence="3">The sequence shown here is derived from an EMBL/GenBank/DDBJ whole genome shotgun (WGS) entry which is preliminary data.</text>
</comment>
<evidence type="ECO:0000259" key="1">
    <source>
        <dbReference type="Pfam" id="PF04773"/>
    </source>
</evidence>
<feature type="domain" description="FecR protein" evidence="1">
    <location>
        <begin position="52"/>
        <end position="139"/>
    </location>
</feature>
<dbReference type="Pfam" id="PF04773">
    <property type="entry name" value="FecR"/>
    <property type="match status" value="1"/>
</dbReference>
<dbReference type="PANTHER" id="PTHR30273:SF2">
    <property type="entry name" value="PROTEIN FECR"/>
    <property type="match status" value="1"/>
</dbReference>
<dbReference type="Proteomes" id="UP001226434">
    <property type="component" value="Unassembled WGS sequence"/>
</dbReference>
<dbReference type="RefSeq" id="WP_282332900.1">
    <property type="nucleotide sequence ID" value="NZ_JASBRG010000001.1"/>
</dbReference>
<dbReference type="EMBL" id="JASBRG010000001">
    <property type="protein sequence ID" value="MDI3318776.1"/>
    <property type="molecule type" value="Genomic_DNA"/>
</dbReference>
<name>A0ABT6R889_9BACT</name>
<dbReference type="InterPro" id="IPR006860">
    <property type="entry name" value="FecR"/>
</dbReference>
<dbReference type="InterPro" id="IPR012373">
    <property type="entry name" value="Ferrdict_sens_TM"/>
</dbReference>
<evidence type="ECO:0000313" key="4">
    <source>
        <dbReference type="Proteomes" id="UP001226434"/>
    </source>
</evidence>
<evidence type="ECO:0000313" key="3">
    <source>
        <dbReference type="EMBL" id="MDI3318776.1"/>
    </source>
</evidence>
<reference evidence="3 4" key="1">
    <citation type="submission" date="2023-05" db="EMBL/GenBank/DDBJ databases">
        <title>Genome sequence of Pinibacter sp. MAH-24.</title>
        <authorList>
            <person name="Huq M.A."/>
        </authorList>
    </citation>
    <scope>NUCLEOTIDE SEQUENCE [LARGE SCALE GENOMIC DNA]</scope>
    <source>
        <strain evidence="3 4">MAH-24</strain>
    </source>
</reference>